<dbReference type="Proteomes" id="UP000248168">
    <property type="component" value="Unassembled WGS sequence"/>
</dbReference>
<organism evidence="2 3">
    <name type="scientific">Nitrospira lenta</name>
    <dbReference type="NCBI Taxonomy" id="1436998"/>
    <lineage>
        <taxon>Bacteria</taxon>
        <taxon>Pseudomonadati</taxon>
        <taxon>Nitrospirota</taxon>
        <taxon>Nitrospiria</taxon>
        <taxon>Nitrospirales</taxon>
        <taxon>Nitrospiraceae</taxon>
        <taxon>Nitrospira</taxon>
    </lineage>
</organism>
<feature type="signal peptide" evidence="1">
    <location>
        <begin position="1"/>
        <end position="26"/>
    </location>
</feature>
<protein>
    <submittedName>
        <fullName evidence="2">Uncharacterized protein</fullName>
    </submittedName>
</protein>
<accession>A0A330L349</accession>
<dbReference type="RefSeq" id="WP_121988490.1">
    <property type="nucleotide sequence ID" value="NZ_OUNR01000001.1"/>
</dbReference>
<dbReference type="OrthoDB" id="9811117at2"/>
<keyword evidence="1" id="KW-0732">Signal</keyword>
<feature type="chain" id="PRO_5016254360" evidence="1">
    <location>
        <begin position="27"/>
        <end position="190"/>
    </location>
</feature>
<dbReference type="EMBL" id="OUNR01000001">
    <property type="protein sequence ID" value="SPP64064.1"/>
    <property type="molecule type" value="Genomic_DNA"/>
</dbReference>
<gene>
    <name evidence="2" type="ORF">NITLEN_11150</name>
</gene>
<keyword evidence="3" id="KW-1185">Reference proteome</keyword>
<evidence type="ECO:0000313" key="3">
    <source>
        <dbReference type="Proteomes" id="UP000248168"/>
    </source>
</evidence>
<dbReference type="AlphaFoldDB" id="A0A330L349"/>
<evidence type="ECO:0000256" key="1">
    <source>
        <dbReference type="SAM" id="SignalP"/>
    </source>
</evidence>
<evidence type="ECO:0000313" key="2">
    <source>
        <dbReference type="EMBL" id="SPP64064.1"/>
    </source>
</evidence>
<reference evidence="3" key="1">
    <citation type="submission" date="2018-04" db="EMBL/GenBank/DDBJ databases">
        <authorList>
            <person name="Lucker S."/>
            <person name="Sakoula D."/>
        </authorList>
    </citation>
    <scope>NUCLEOTIDE SEQUENCE [LARGE SCALE GENOMIC DNA]</scope>
</reference>
<name>A0A330L349_9BACT</name>
<proteinExistence type="predicted"/>
<dbReference type="InParanoid" id="A0A330L349"/>
<sequence length="190" mass="20208">MIVTISARTTLAALCCLVLGIPTSWAQAPPTRTAAVDMEAGQSYRAGTRVRVPNGVASFLIPAGWRGEQLDNLAAVLLVSEKEAGFVLAFAVLNQTEDELFALLGEPQPISETLIFEPTGSVTRKGNTLTATYVTGSLTGRGLAIIGPDLQGILFLHGRPQKEPRSSHSLLDELADQVRFIPTKDSVPSP</sequence>